<comment type="caution">
    <text evidence="2">The sequence shown here is derived from an EMBL/GenBank/DDBJ whole genome shotgun (WGS) entry which is preliminary data.</text>
</comment>
<dbReference type="RefSeq" id="WP_345677675.1">
    <property type="nucleotide sequence ID" value="NZ_BAABHS010000017.1"/>
</dbReference>
<gene>
    <name evidence="2" type="ORF">GCM10023205_47710</name>
</gene>
<accession>A0ABP9HP33</accession>
<evidence type="ECO:0000256" key="1">
    <source>
        <dbReference type="SAM" id="MobiDB-lite"/>
    </source>
</evidence>
<keyword evidence="3" id="KW-1185">Reference proteome</keyword>
<feature type="compositionally biased region" description="Gly residues" evidence="1">
    <location>
        <begin position="74"/>
        <end position="84"/>
    </location>
</feature>
<sequence length="94" mass="9759">MSGFLDQAKEKVRETVATGKLKADEFQANRAQSDLFKQLGAAYYAEQRQGAPHDEVARLLGLLDAHAESHASEGGTGSAPGPEGGEPPGPVGLA</sequence>
<dbReference type="Proteomes" id="UP001500466">
    <property type="component" value="Unassembled WGS sequence"/>
</dbReference>
<evidence type="ECO:0000313" key="3">
    <source>
        <dbReference type="Proteomes" id="UP001500466"/>
    </source>
</evidence>
<feature type="compositionally biased region" description="Pro residues" evidence="1">
    <location>
        <begin position="85"/>
        <end position="94"/>
    </location>
</feature>
<feature type="region of interest" description="Disordered" evidence="1">
    <location>
        <begin position="62"/>
        <end position="94"/>
    </location>
</feature>
<dbReference type="EMBL" id="BAABHS010000017">
    <property type="protein sequence ID" value="GAA4975299.1"/>
    <property type="molecule type" value="Genomic_DNA"/>
</dbReference>
<proteinExistence type="predicted"/>
<organism evidence="2 3">
    <name type="scientific">Yinghuangia aomiensis</name>
    <dbReference type="NCBI Taxonomy" id="676205"/>
    <lineage>
        <taxon>Bacteria</taxon>
        <taxon>Bacillati</taxon>
        <taxon>Actinomycetota</taxon>
        <taxon>Actinomycetes</taxon>
        <taxon>Kitasatosporales</taxon>
        <taxon>Streptomycetaceae</taxon>
        <taxon>Yinghuangia</taxon>
    </lineage>
</organism>
<protein>
    <submittedName>
        <fullName evidence="2">Uncharacterized protein</fullName>
    </submittedName>
</protein>
<reference evidence="3" key="1">
    <citation type="journal article" date="2019" name="Int. J. Syst. Evol. Microbiol.">
        <title>The Global Catalogue of Microorganisms (GCM) 10K type strain sequencing project: providing services to taxonomists for standard genome sequencing and annotation.</title>
        <authorList>
            <consortium name="The Broad Institute Genomics Platform"/>
            <consortium name="The Broad Institute Genome Sequencing Center for Infectious Disease"/>
            <person name="Wu L."/>
            <person name="Ma J."/>
        </authorList>
    </citation>
    <scope>NUCLEOTIDE SEQUENCE [LARGE SCALE GENOMIC DNA]</scope>
    <source>
        <strain evidence="3">JCM 17986</strain>
    </source>
</reference>
<name>A0ABP9HP33_9ACTN</name>
<evidence type="ECO:0000313" key="2">
    <source>
        <dbReference type="EMBL" id="GAA4975299.1"/>
    </source>
</evidence>